<keyword evidence="1" id="KW-0175">Coiled coil</keyword>
<dbReference type="EMBL" id="CP009394">
    <property type="protein sequence ID" value="AIN98882.1"/>
    <property type="molecule type" value="Genomic_DNA"/>
</dbReference>
<accession>A0A088RRW8</accession>
<organism evidence="3 4">
    <name type="scientific">Leishmania panamensis</name>
    <dbReference type="NCBI Taxonomy" id="5679"/>
    <lineage>
        <taxon>Eukaryota</taxon>
        <taxon>Discoba</taxon>
        <taxon>Euglenozoa</taxon>
        <taxon>Kinetoplastea</taxon>
        <taxon>Metakinetoplastina</taxon>
        <taxon>Trypanosomatida</taxon>
        <taxon>Trypanosomatidae</taxon>
        <taxon>Leishmaniinae</taxon>
        <taxon>Leishmania</taxon>
        <taxon>Leishmania guyanensis species complex</taxon>
    </lineage>
</organism>
<dbReference type="GeneID" id="22575665"/>
<sequence>MADPADVLLLSLEVEAAAARNAELSQTIEALQDEVLRLRRADASLFACDARQGPKLPSETVEGPSTTRGVQRDLSSAAADAREAFLVLDDLLFEVADIRSRILPEESVDFTPRAFSAEATVTGHATRCLEEARKLKEALIVKQHSMAAQVSELRRALGEQAESNEKQCTDGALQYAMLERKYAELQCKYREAVARQGELVLDRVIQSVPQLSPFR</sequence>
<reference evidence="3 4" key="1">
    <citation type="journal article" date="2015" name="Sci. Rep.">
        <title>The genome of Leishmania panamensis: insights into genomics of the L. (Viannia) subgenus.</title>
        <authorList>
            <person name="Llanes A."/>
            <person name="Restrepo C.M."/>
            <person name="Vecchio G.D."/>
            <person name="Anguizola F.J."/>
            <person name="Lleonart R."/>
        </authorList>
    </citation>
    <scope>NUCLEOTIDE SEQUENCE [LARGE SCALE GENOMIC DNA]</scope>
    <source>
        <strain evidence="3 4">MHOM/PA/94/PSC-1</strain>
    </source>
</reference>
<protein>
    <submittedName>
        <fullName evidence="3">Uncharacterized protein</fullName>
    </submittedName>
</protein>
<feature type="coiled-coil region" evidence="1">
    <location>
        <begin position="14"/>
        <end position="41"/>
    </location>
</feature>
<keyword evidence="4" id="KW-1185">Reference proteome</keyword>
<dbReference type="VEuPathDB" id="TriTrypDB:LPAL13_250006800"/>
<dbReference type="KEGG" id="lpan:LPMP_250170"/>
<dbReference type="RefSeq" id="XP_010699589.1">
    <property type="nucleotide sequence ID" value="XM_010701287.1"/>
</dbReference>
<evidence type="ECO:0000256" key="2">
    <source>
        <dbReference type="SAM" id="MobiDB-lite"/>
    </source>
</evidence>
<dbReference type="OrthoDB" id="263052at2759"/>
<dbReference type="VEuPathDB" id="TriTrypDB:LPMP_250170"/>
<dbReference type="AlphaFoldDB" id="A0A088RRW8"/>
<dbReference type="eggNOG" id="ENOG502SGCQ">
    <property type="taxonomic scope" value="Eukaryota"/>
</dbReference>
<proteinExistence type="predicted"/>
<name>A0A088RRW8_LEIPA</name>
<evidence type="ECO:0000313" key="4">
    <source>
        <dbReference type="Proteomes" id="UP000063063"/>
    </source>
</evidence>
<evidence type="ECO:0000313" key="3">
    <source>
        <dbReference type="EMBL" id="AIN98882.1"/>
    </source>
</evidence>
<gene>
    <name evidence="3" type="ORF">LPMP_250170</name>
</gene>
<evidence type="ECO:0000256" key="1">
    <source>
        <dbReference type="SAM" id="Coils"/>
    </source>
</evidence>
<dbReference type="Proteomes" id="UP000063063">
    <property type="component" value="Chromosome 25"/>
</dbReference>
<feature type="region of interest" description="Disordered" evidence="2">
    <location>
        <begin position="54"/>
        <end position="73"/>
    </location>
</feature>